<dbReference type="GO" id="GO:0003908">
    <property type="term" value="F:methylated-DNA-[protein]-cysteine S-methyltransferase activity"/>
    <property type="evidence" value="ECO:0007669"/>
    <property type="project" value="UniProtKB-EC"/>
</dbReference>
<evidence type="ECO:0000256" key="3">
    <source>
        <dbReference type="ARBA" id="ARBA00022679"/>
    </source>
</evidence>
<keyword evidence="2 8" id="KW-0489">Methyltransferase</keyword>
<protein>
    <submittedName>
        <fullName evidence="8">Methylated-DNA--[protein]-cysteine S-methyltransferase</fullName>
        <ecNumber evidence="8">2.1.1.63</ecNumber>
    </submittedName>
</protein>
<dbReference type="RefSeq" id="WP_379069094.1">
    <property type="nucleotide sequence ID" value="NZ_JBHTIT010000001.1"/>
</dbReference>
<dbReference type="CDD" id="cd06445">
    <property type="entry name" value="ATase"/>
    <property type="match status" value="1"/>
</dbReference>
<dbReference type="EMBL" id="JBHTIT010000001">
    <property type="protein sequence ID" value="MFD0949408.1"/>
    <property type="molecule type" value="Genomic_DNA"/>
</dbReference>
<dbReference type="GO" id="GO:0032259">
    <property type="term" value="P:methylation"/>
    <property type="evidence" value="ECO:0007669"/>
    <property type="project" value="UniProtKB-KW"/>
</dbReference>
<dbReference type="Pfam" id="PF01035">
    <property type="entry name" value="DNA_binding_1"/>
    <property type="match status" value="1"/>
</dbReference>
<dbReference type="Proteomes" id="UP001597044">
    <property type="component" value="Unassembled WGS sequence"/>
</dbReference>
<evidence type="ECO:0000256" key="1">
    <source>
        <dbReference type="ARBA" id="ARBA00001286"/>
    </source>
</evidence>
<dbReference type="SUPFAM" id="SSF46767">
    <property type="entry name" value="Methylated DNA-protein cysteine methyltransferase, C-terminal domain"/>
    <property type="match status" value="1"/>
</dbReference>
<keyword evidence="5" id="KW-0234">DNA repair</keyword>
<evidence type="ECO:0000256" key="4">
    <source>
        <dbReference type="ARBA" id="ARBA00022763"/>
    </source>
</evidence>
<dbReference type="InterPro" id="IPR036388">
    <property type="entry name" value="WH-like_DNA-bd_sf"/>
</dbReference>
<keyword evidence="9" id="KW-1185">Reference proteome</keyword>
<dbReference type="Gene3D" id="3.30.160.70">
    <property type="entry name" value="Methylated DNA-protein cysteine methyltransferase domain"/>
    <property type="match status" value="1"/>
</dbReference>
<dbReference type="PANTHER" id="PTHR10815:SF13">
    <property type="entry name" value="METHYLATED-DNA--PROTEIN-CYSTEINE METHYLTRANSFERASE"/>
    <property type="match status" value="1"/>
</dbReference>
<keyword evidence="4" id="KW-0227">DNA damage</keyword>
<dbReference type="SUPFAM" id="SSF53155">
    <property type="entry name" value="Methylated DNA-protein cysteine methyltransferase domain"/>
    <property type="match status" value="1"/>
</dbReference>
<evidence type="ECO:0000256" key="2">
    <source>
        <dbReference type="ARBA" id="ARBA00022603"/>
    </source>
</evidence>
<proteinExistence type="predicted"/>
<dbReference type="PROSITE" id="PS00374">
    <property type="entry name" value="MGMT"/>
    <property type="match status" value="1"/>
</dbReference>
<dbReference type="NCBIfam" id="TIGR00589">
    <property type="entry name" value="ogt"/>
    <property type="match status" value="1"/>
</dbReference>
<dbReference type="PANTHER" id="PTHR10815">
    <property type="entry name" value="METHYLATED-DNA--PROTEIN-CYSTEINE METHYLTRANSFERASE"/>
    <property type="match status" value="1"/>
</dbReference>
<feature type="domain" description="Methylated-DNA-[protein]-cysteine S-methyltransferase DNA binding" evidence="7">
    <location>
        <begin position="99"/>
        <end position="178"/>
    </location>
</feature>
<evidence type="ECO:0000256" key="6">
    <source>
        <dbReference type="ARBA" id="ARBA00049348"/>
    </source>
</evidence>
<name>A0ABW3HD99_9GAMM</name>
<dbReference type="InterPro" id="IPR036217">
    <property type="entry name" value="MethylDNA_cys_MeTrfase_DNAb"/>
</dbReference>
<gene>
    <name evidence="8" type="ORF">ACFQ0F_03210</name>
</gene>
<comment type="catalytic activity">
    <reaction evidence="6">
        <text>a 6-O-methyl-2'-deoxyguanosine in DNA + L-cysteinyl-[protein] = S-methyl-L-cysteinyl-[protein] + a 2'-deoxyguanosine in DNA</text>
        <dbReference type="Rhea" id="RHEA:24000"/>
        <dbReference type="Rhea" id="RHEA-COMP:10131"/>
        <dbReference type="Rhea" id="RHEA-COMP:10132"/>
        <dbReference type="Rhea" id="RHEA-COMP:11367"/>
        <dbReference type="Rhea" id="RHEA-COMP:11368"/>
        <dbReference type="ChEBI" id="CHEBI:29950"/>
        <dbReference type="ChEBI" id="CHEBI:82612"/>
        <dbReference type="ChEBI" id="CHEBI:85445"/>
        <dbReference type="ChEBI" id="CHEBI:85448"/>
        <dbReference type="EC" id="2.1.1.63"/>
    </reaction>
</comment>
<dbReference type="InterPro" id="IPR036631">
    <property type="entry name" value="MGMT_N_sf"/>
</dbReference>
<evidence type="ECO:0000259" key="7">
    <source>
        <dbReference type="Pfam" id="PF01035"/>
    </source>
</evidence>
<keyword evidence="3 8" id="KW-0808">Transferase</keyword>
<comment type="catalytic activity">
    <reaction evidence="1">
        <text>a 4-O-methyl-thymidine in DNA + L-cysteinyl-[protein] = a thymidine in DNA + S-methyl-L-cysteinyl-[protein]</text>
        <dbReference type="Rhea" id="RHEA:53428"/>
        <dbReference type="Rhea" id="RHEA-COMP:10131"/>
        <dbReference type="Rhea" id="RHEA-COMP:10132"/>
        <dbReference type="Rhea" id="RHEA-COMP:13555"/>
        <dbReference type="Rhea" id="RHEA-COMP:13556"/>
        <dbReference type="ChEBI" id="CHEBI:29950"/>
        <dbReference type="ChEBI" id="CHEBI:82612"/>
        <dbReference type="ChEBI" id="CHEBI:137386"/>
        <dbReference type="ChEBI" id="CHEBI:137387"/>
        <dbReference type="EC" id="2.1.1.63"/>
    </reaction>
</comment>
<sequence>MSQKSPQSKTDTTLLYHCFDGAAGRLLIAVGDNGLASVIIGEDDEELVAGLISEHPKAQCAPMNAEQQREHAATAEAIEAMSHGQAANITLPMALPGTEFQQAVWQALCRIPRGQTISYKALADAVGRPRAIRAAASACGANPLALIVPCHRVIASDGGMGGYKWGVAHKVELLRREQLD</sequence>
<dbReference type="InterPro" id="IPR001497">
    <property type="entry name" value="MethylDNA_cys_MeTrfase_AS"/>
</dbReference>
<dbReference type="InterPro" id="IPR014048">
    <property type="entry name" value="MethylDNA_cys_MeTrfase_DNA-bd"/>
</dbReference>
<dbReference type="EC" id="2.1.1.63" evidence="8"/>
<comment type="caution">
    <text evidence="8">The sequence shown here is derived from an EMBL/GenBank/DDBJ whole genome shotgun (WGS) entry which is preliminary data.</text>
</comment>
<evidence type="ECO:0000256" key="5">
    <source>
        <dbReference type="ARBA" id="ARBA00023204"/>
    </source>
</evidence>
<reference evidence="9" key="1">
    <citation type="journal article" date="2019" name="Int. J. Syst. Evol. Microbiol.">
        <title>The Global Catalogue of Microorganisms (GCM) 10K type strain sequencing project: providing services to taxonomists for standard genome sequencing and annotation.</title>
        <authorList>
            <consortium name="The Broad Institute Genomics Platform"/>
            <consortium name="The Broad Institute Genome Sequencing Center for Infectious Disease"/>
            <person name="Wu L."/>
            <person name="Ma J."/>
        </authorList>
    </citation>
    <scope>NUCLEOTIDE SEQUENCE [LARGE SCALE GENOMIC DNA]</scope>
    <source>
        <strain evidence="9">CCUG 63419</strain>
    </source>
</reference>
<evidence type="ECO:0000313" key="9">
    <source>
        <dbReference type="Proteomes" id="UP001597044"/>
    </source>
</evidence>
<dbReference type="Gene3D" id="1.10.10.10">
    <property type="entry name" value="Winged helix-like DNA-binding domain superfamily/Winged helix DNA-binding domain"/>
    <property type="match status" value="1"/>
</dbReference>
<accession>A0ABW3HD99</accession>
<organism evidence="8 9">
    <name type="scientific">Paraperlucidibaca wandonensis</name>
    <dbReference type="NCBI Taxonomy" id="1268273"/>
    <lineage>
        <taxon>Bacteria</taxon>
        <taxon>Pseudomonadati</taxon>
        <taxon>Pseudomonadota</taxon>
        <taxon>Gammaproteobacteria</taxon>
        <taxon>Moraxellales</taxon>
        <taxon>Moraxellaceae</taxon>
        <taxon>Paraperlucidibaca</taxon>
    </lineage>
</organism>
<evidence type="ECO:0000313" key="8">
    <source>
        <dbReference type="EMBL" id="MFD0949408.1"/>
    </source>
</evidence>